<dbReference type="PANTHER" id="PTHR31435:SF10">
    <property type="entry name" value="BSR4717 PROTEIN"/>
    <property type="match status" value="1"/>
</dbReference>
<dbReference type="Pfam" id="PF14542">
    <property type="entry name" value="Acetyltransf_CG"/>
    <property type="match status" value="1"/>
</dbReference>
<dbReference type="GO" id="GO:0016740">
    <property type="term" value="F:transferase activity"/>
    <property type="evidence" value="ECO:0007669"/>
    <property type="project" value="UniProtKB-KW"/>
</dbReference>
<comment type="caution">
    <text evidence="2">The sequence shown here is derived from an EMBL/GenBank/DDBJ whole genome shotgun (WGS) entry which is preliminary data.</text>
</comment>
<dbReference type="AlphaFoldDB" id="A0A5C6YMU1"/>
<protein>
    <submittedName>
        <fullName evidence="2">N-acetyltransferase</fullName>
    </submittedName>
</protein>
<feature type="domain" description="N-acetyltransferase" evidence="1">
    <location>
        <begin position="4"/>
        <end position="89"/>
    </location>
</feature>
<gene>
    <name evidence="2" type="ORF">ESV24_10755</name>
</gene>
<keyword evidence="3" id="KW-1185">Reference proteome</keyword>
<evidence type="ECO:0000313" key="2">
    <source>
        <dbReference type="EMBL" id="TXD68638.1"/>
    </source>
</evidence>
<dbReference type="PROSITE" id="PS51729">
    <property type="entry name" value="GNAT_YJDJ"/>
    <property type="match status" value="1"/>
</dbReference>
<dbReference type="PANTHER" id="PTHR31435">
    <property type="entry name" value="PROTEIN NATD1"/>
    <property type="match status" value="1"/>
</dbReference>
<organism evidence="2 3">
    <name type="scientific">Aequorivita lipolytica</name>
    <dbReference type="NCBI Taxonomy" id="153267"/>
    <lineage>
        <taxon>Bacteria</taxon>
        <taxon>Pseudomonadati</taxon>
        <taxon>Bacteroidota</taxon>
        <taxon>Flavobacteriia</taxon>
        <taxon>Flavobacteriales</taxon>
        <taxon>Flavobacteriaceae</taxon>
        <taxon>Aequorivita</taxon>
    </lineage>
</organism>
<name>A0A5C6YMU1_9FLAO</name>
<dbReference type="OrthoDB" id="1120671at2"/>
<evidence type="ECO:0000259" key="1">
    <source>
        <dbReference type="PROSITE" id="PS51729"/>
    </source>
</evidence>
<reference evidence="2 3" key="1">
    <citation type="submission" date="2019-08" db="EMBL/GenBank/DDBJ databases">
        <title>Genome of Aequorivita lipolytica Y10-2 (type strain).</title>
        <authorList>
            <person name="Bowman J.P."/>
        </authorList>
    </citation>
    <scope>NUCLEOTIDE SEQUENCE [LARGE SCALE GENOMIC DNA]</scope>
    <source>
        <strain evidence="2 3">Y10-2</strain>
    </source>
</reference>
<accession>A0A5C6YMU1</accession>
<keyword evidence="2" id="KW-0808">Transferase</keyword>
<dbReference type="SUPFAM" id="SSF55729">
    <property type="entry name" value="Acyl-CoA N-acyltransferases (Nat)"/>
    <property type="match status" value="1"/>
</dbReference>
<dbReference type="InterPro" id="IPR031165">
    <property type="entry name" value="GNAT_YJDJ"/>
</dbReference>
<dbReference type="Gene3D" id="3.40.630.30">
    <property type="match status" value="1"/>
</dbReference>
<dbReference type="EMBL" id="VORU01000009">
    <property type="protein sequence ID" value="TXD68638.1"/>
    <property type="molecule type" value="Genomic_DNA"/>
</dbReference>
<dbReference type="InterPro" id="IPR045057">
    <property type="entry name" value="Gcn5-rel_NAT"/>
</dbReference>
<dbReference type="InterPro" id="IPR016181">
    <property type="entry name" value="Acyl_CoA_acyltransferase"/>
</dbReference>
<dbReference type="Proteomes" id="UP000321945">
    <property type="component" value="Unassembled WGS sequence"/>
</dbReference>
<evidence type="ECO:0000313" key="3">
    <source>
        <dbReference type="Proteomes" id="UP000321945"/>
    </source>
</evidence>
<proteinExistence type="predicted"/>
<dbReference type="RefSeq" id="WP_111816544.1">
    <property type="nucleotide sequence ID" value="NZ_CBCRZQ010000007.1"/>
</dbReference>
<sequence length="101" mass="11381">MRVIDNKEKNRFEAEVDGNTAIVEYSVKPGILSINHTEVPKALEGQGVASEMTEKVLLQIEQRGLKVVPVCPFTKKYIEKHSEWKSIVASDDKNKKPSQDN</sequence>